<dbReference type="EMBL" id="MU827820">
    <property type="protein sequence ID" value="KAJ7322060.1"/>
    <property type="molecule type" value="Genomic_DNA"/>
</dbReference>
<protein>
    <submittedName>
        <fullName evidence="1">Uncharacterized protein</fullName>
    </submittedName>
</protein>
<evidence type="ECO:0000313" key="2">
    <source>
        <dbReference type="Proteomes" id="UP001163046"/>
    </source>
</evidence>
<organism evidence="1 2">
    <name type="scientific">Desmophyllum pertusum</name>
    <dbReference type="NCBI Taxonomy" id="174260"/>
    <lineage>
        <taxon>Eukaryota</taxon>
        <taxon>Metazoa</taxon>
        <taxon>Cnidaria</taxon>
        <taxon>Anthozoa</taxon>
        <taxon>Hexacorallia</taxon>
        <taxon>Scleractinia</taxon>
        <taxon>Caryophylliina</taxon>
        <taxon>Caryophylliidae</taxon>
        <taxon>Desmophyllum</taxon>
    </lineage>
</organism>
<dbReference type="InterPro" id="IPR012340">
    <property type="entry name" value="NA-bd_OB-fold"/>
</dbReference>
<dbReference type="Gene3D" id="2.40.50.140">
    <property type="entry name" value="Nucleic acid-binding proteins"/>
    <property type="match status" value="1"/>
</dbReference>
<dbReference type="Proteomes" id="UP001163046">
    <property type="component" value="Unassembled WGS sequence"/>
</dbReference>
<dbReference type="OrthoDB" id="6140809at2759"/>
<proteinExistence type="predicted"/>
<evidence type="ECO:0000313" key="1">
    <source>
        <dbReference type="EMBL" id="KAJ7322060.1"/>
    </source>
</evidence>
<reference evidence="1" key="1">
    <citation type="submission" date="2023-01" db="EMBL/GenBank/DDBJ databases">
        <title>Genome assembly of the deep-sea coral Lophelia pertusa.</title>
        <authorList>
            <person name="Herrera S."/>
            <person name="Cordes E."/>
        </authorList>
    </citation>
    <scope>NUCLEOTIDE SEQUENCE</scope>
    <source>
        <strain evidence="1">USNM1676648</strain>
        <tissue evidence="1">Polyp</tissue>
    </source>
</reference>
<name>A0A9W9Y824_9CNID</name>
<feature type="non-terminal residue" evidence="1">
    <location>
        <position position="256"/>
    </location>
</feature>
<dbReference type="AlphaFoldDB" id="A0A9W9Y824"/>
<accession>A0A9W9Y824</accession>
<comment type="caution">
    <text evidence="1">The sequence shown here is derived from an EMBL/GenBank/DDBJ whole genome shotgun (WGS) entry which is preliminary data.</text>
</comment>
<sequence>NHTRDNAAQSGPTATSTDVSLTQLQNLARNQKVNVKGVLTLGDKAPKQVSKRNGQNGLVKEDCILEDSTGHTVIHLWDDIIKQLQSSKSYSINNLSVKIYSGNTMLGTTVTTTFEEVTAVLDKVEGPDLLKNCDKTITVNEFKFVDKLNIYLQCQIKSCNKNIPYTITDNVVTCPSCGATQKAMSARLCADVDGNDTWFTAFTDVLVSLVKTHAASTASTASNDLTSDKIKEALLSLENITMVVDATPNYIKELVK</sequence>
<dbReference type="SUPFAM" id="SSF50249">
    <property type="entry name" value="Nucleic acid-binding proteins"/>
    <property type="match status" value="1"/>
</dbReference>
<keyword evidence="2" id="KW-1185">Reference proteome</keyword>
<gene>
    <name evidence="1" type="ORF">OS493_033226</name>
</gene>